<keyword evidence="2" id="KW-0472">Membrane</keyword>
<keyword evidence="4" id="KW-1185">Reference proteome</keyword>
<feature type="region of interest" description="Disordered" evidence="1">
    <location>
        <begin position="273"/>
        <end position="293"/>
    </location>
</feature>
<evidence type="ECO:0000313" key="4">
    <source>
        <dbReference type="Proteomes" id="UP001165090"/>
    </source>
</evidence>
<evidence type="ECO:0000256" key="2">
    <source>
        <dbReference type="SAM" id="Phobius"/>
    </source>
</evidence>
<accession>A0ABQ5RZI8</accession>
<feature type="region of interest" description="Disordered" evidence="1">
    <location>
        <begin position="106"/>
        <end position="155"/>
    </location>
</feature>
<feature type="transmembrane region" description="Helical" evidence="2">
    <location>
        <begin position="231"/>
        <end position="253"/>
    </location>
</feature>
<keyword evidence="2" id="KW-1133">Transmembrane helix</keyword>
<evidence type="ECO:0000256" key="1">
    <source>
        <dbReference type="SAM" id="MobiDB-lite"/>
    </source>
</evidence>
<dbReference type="EMBL" id="BSDZ01000013">
    <property type="protein sequence ID" value="GLI62831.1"/>
    <property type="molecule type" value="Genomic_DNA"/>
</dbReference>
<sequence>MVTYLDTRSCSCSFRFLVWKERRLEVTDMANNVPCNYCRAGTLLLLISVFWALLCKLGEGCYSDHHFWNESLNPLGPGRCDPRRKGCDCDGWRTCSPDGDCQGRARSGLNSSSLLSSSSPPPPPPSSSSLLFNNPPLLPAGARQPGEAHAPSSDNPIRDVAAAADLQSGVSTGPPSPSYMKRRQQQGPPPALLAPKNGTMQNHYVQQQQLANITNKSGGDNNDLRDRHSNIAIIVSGTLVIAGVLLFGMYVLWKSMGKCSSLSSLSSSLPSLSPPLRSLSSPSSPSPSSSPLSSLPYAVCSCCVKVYASLQTP</sequence>
<gene>
    <name evidence="3" type="ORF">VaNZ11_005393</name>
</gene>
<organism evidence="3 4">
    <name type="scientific">Volvox africanus</name>
    <dbReference type="NCBI Taxonomy" id="51714"/>
    <lineage>
        <taxon>Eukaryota</taxon>
        <taxon>Viridiplantae</taxon>
        <taxon>Chlorophyta</taxon>
        <taxon>core chlorophytes</taxon>
        <taxon>Chlorophyceae</taxon>
        <taxon>CS clade</taxon>
        <taxon>Chlamydomonadales</taxon>
        <taxon>Volvocaceae</taxon>
        <taxon>Volvox</taxon>
    </lineage>
</organism>
<keyword evidence="2" id="KW-0812">Transmembrane</keyword>
<evidence type="ECO:0000313" key="3">
    <source>
        <dbReference type="EMBL" id="GLI62831.1"/>
    </source>
</evidence>
<feature type="region of interest" description="Disordered" evidence="1">
    <location>
        <begin position="167"/>
        <end position="197"/>
    </location>
</feature>
<dbReference type="Proteomes" id="UP001165090">
    <property type="component" value="Unassembled WGS sequence"/>
</dbReference>
<protein>
    <submittedName>
        <fullName evidence="3">Uncharacterized protein</fullName>
    </submittedName>
</protein>
<name>A0ABQ5RZI8_9CHLO</name>
<feature type="compositionally biased region" description="Low complexity" evidence="1">
    <location>
        <begin position="109"/>
        <end position="118"/>
    </location>
</feature>
<comment type="caution">
    <text evidence="3">The sequence shown here is derived from an EMBL/GenBank/DDBJ whole genome shotgun (WGS) entry which is preliminary data.</text>
</comment>
<reference evidence="3 4" key="1">
    <citation type="journal article" date="2023" name="IScience">
        <title>Expanded male sex-determining region conserved during the evolution of homothallism in the green alga Volvox.</title>
        <authorList>
            <person name="Yamamoto K."/>
            <person name="Matsuzaki R."/>
            <person name="Mahakham W."/>
            <person name="Heman W."/>
            <person name="Sekimoto H."/>
            <person name="Kawachi M."/>
            <person name="Minakuchi Y."/>
            <person name="Toyoda A."/>
            <person name="Nozaki H."/>
        </authorList>
    </citation>
    <scope>NUCLEOTIDE SEQUENCE [LARGE SCALE GENOMIC DNA]</scope>
    <source>
        <strain evidence="3 4">NIES-4468</strain>
    </source>
</reference>
<proteinExistence type="predicted"/>